<gene>
    <name evidence="2" type="ORF">RI129_010672</name>
</gene>
<name>A0AAN7ZGQ0_9COLE</name>
<protein>
    <recommendedName>
        <fullName evidence="1">AMP-dependent synthetase/ligase domain-containing protein</fullName>
    </recommendedName>
</protein>
<accession>A0AAN7ZGQ0</accession>
<feature type="domain" description="AMP-dependent synthetase/ligase" evidence="1">
    <location>
        <begin position="42"/>
        <end position="219"/>
    </location>
</feature>
<dbReference type="Proteomes" id="UP001329430">
    <property type="component" value="Chromosome 8"/>
</dbReference>
<dbReference type="InterPro" id="IPR050237">
    <property type="entry name" value="ATP-dep_AMP-bd_enzyme"/>
</dbReference>
<dbReference type="PANTHER" id="PTHR43767:SF1">
    <property type="entry name" value="NONRIBOSOMAL PEPTIDE SYNTHASE PES1 (EUROFUNG)-RELATED"/>
    <property type="match status" value="1"/>
</dbReference>
<organism evidence="2 3">
    <name type="scientific">Pyrocoelia pectoralis</name>
    <dbReference type="NCBI Taxonomy" id="417401"/>
    <lineage>
        <taxon>Eukaryota</taxon>
        <taxon>Metazoa</taxon>
        <taxon>Ecdysozoa</taxon>
        <taxon>Arthropoda</taxon>
        <taxon>Hexapoda</taxon>
        <taxon>Insecta</taxon>
        <taxon>Pterygota</taxon>
        <taxon>Neoptera</taxon>
        <taxon>Endopterygota</taxon>
        <taxon>Coleoptera</taxon>
        <taxon>Polyphaga</taxon>
        <taxon>Elateriformia</taxon>
        <taxon>Elateroidea</taxon>
        <taxon>Lampyridae</taxon>
        <taxon>Lampyrinae</taxon>
        <taxon>Pyrocoelia</taxon>
    </lineage>
</organism>
<dbReference type="Pfam" id="PF00501">
    <property type="entry name" value="AMP-binding"/>
    <property type="match status" value="1"/>
</dbReference>
<keyword evidence="3" id="KW-1185">Reference proteome</keyword>
<evidence type="ECO:0000313" key="3">
    <source>
        <dbReference type="Proteomes" id="UP001329430"/>
    </source>
</evidence>
<evidence type="ECO:0000259" key="1">
    <source>
        <dbReference type="Pfam" id="PF00501"/>
    </source>
</evidence>
<sequence>MALAPTTAFHVTGTPTNNIIIMPDPPMITDQRGIGHVYFESMLKYREKIAQVDGHTGEEETYESLLKRSIRTAITMQNMGIKPGDFVSMCTVNDMDACVVYIASLFIGAVMANVDVNVSTQDIVFLLKQVSPKIIFATPNSESVIQEVIRELGGHITLVVFGETELNSRFTDFTRRYENEDKFKPREVDNLEEIAFVIFSSGTTDRPKGICHSHLAMVSYN</sequence>
<dbReference type="EMBL" id="JAVRBK010000008">
    <property type="protein sequence ID" value="KAK5639861.1"/>
    <property type="molecule type" value="Genomic_DNA"/>
</dbReference>
<dbReference type="PANTHER" id="PTHR43767">
    <property type="entry name" value="LONG-CHAIN-FATTY-ACID--COA LIGASE"/>
    <property type="match status" value="1"/>
</dbReference>
<comment type="caution">
    <text evidence="2">The sequence shown here is derived from an EMBL/GenBank/DDBJ whole genome shotgun (WGS) entry which is preliminary data.</text>
</comment>
<dbReference type="AlphaFoldDB" id="A0AAN7ZGQ0"/>
<evidence type="ECO:0000313" key="2">
    <source>
        <dbReference type="EMBL" id="KAK5639861.1"/>
    </source>
</evidence>
<dbReference type="Gene3D" id="3.40.50.12780">
    <property type="entry name" value="N-terminal domain of ligase-like"/>
    <property type="match status" value="1"/>
</dbReference>
<dbReference type="SUPFAM" id="SSF56801">
    <property type="entry name" value="Acetyl-CoA synthetase-like"/>
    <property type="match status" value="1"/>
</dbReference>
<dbReference type="InterPro" id="IPR042099">
    <property type="entry name" value="ANL_N_sf"/>
</dbReference>
<reference evidence="2 3" key="1">
    <citation type="journal article" date="2024" name="Insects">
        <title>An Improved Chromosome-Level Genome Assembly of the Firefly Pyrocoelia pectoralis.</title>
        <authorList>
            <person name="Fu X."/>
            <person name="Meyer-Rochow V.B."/>
            <person name="Ballantyne L."/>
            <person name="Zhu X."/>
        </authorList>
    </citation>
    <scope>NUCLEOTIDE SEQUENCE [LARGE SCALE GENOMIC DNA]</scope>
    <source>
        <strain evidence="2">XCY_ONT2</strain>
    </source>
</reference>
<proteinExistence type="predicted"/>
<dbReference type="InterPro" id="IPR000873">
    <property type="entry name" value="AMP-dep_synth/lig_dom"/>
</dbReference>